<gene>
    <name evidence="3" type="ORF">KO481_41225</name>
</gene>
<dbReference type="InterPro" id="IPR001638">
    <property type="entry name" value="Solute-binding_3/MltF_N"/>
</dbReference>
<name>A0ABS6BCB3_9NOCA</name>
<sequence>MTVPAGAQQPGDALRVCTTGDYAPYSIADGHGGYRGIDIDLANGLGGVLHQPVEFVHTTWPTLAADFGAKNCDIAVGGVSESASRRAFSDFSINYGTDGKTPIVRAADAGRYATIDQINRPGVRVVVNPGGTNEQFAHAHFPAAHLILWPDNTTIVDQVANGRADVFVTDSVEGRYRVRQHPDLRVLHPDKTFDSSGKIFLLRKNDPLLAAEVNSWLESQLVTDGMNRLFDQWIGPNATA</sequence>
<evidence type="ECO:0000256" key="1">
    <source>
        <dbReference type="ARBA" id="ARBA00022729"/>
    </source>
</evidence>
<dbReference type="Pfam" id="PF00497">
    <property type="entry name" value="SBP_bac_3"/>
    <property type="match status" value="1"/>
</dbReference>
<keyword evidence="1" id="KW-0732">Signal</keyword>
<dbReference type="EMBL" id="JAHKNI010000027">
    <property type="protein sequence ID" value="MBU3067923.1"/>
    <property type="molecule type" value="Genomic_DNA"/>
</dbReference>
<dbReference type="SMART" id="SM00062">
    <property type="entry name" value="PBPb"/>
    <property type="match status" value="1"/>
</dbReference>
<dbReference type="PANTHER" id="PTHR35936">
    <property type="entry name" value="MEMBRANE-BOUND LYTIC MUREIN TRANSGLYCOSYLASE F"/>
    <property type="match status" value="1"/>
</dbReference>
<feature type="domain" description="Solute-binding protein family 3/N-terminal" evidence="2">
    <location>
        <begin position="13"/>
        <end position="237"/>
    </location>
</feature>
<reference evidence="3 4" key="1">
    <citation type="submission" date="2021-06" db="EMBL/GenBank/DDBJ databases">
        <title>Actinomycetes sequencing.</title>
        <authorList>
            <person name="Shan Q."/>
        </authorList>
    </citation>
    <scope>NUCLEOTIDE SEQUENCE [LARGE SCALE GENOMIC DNA]</scope>
    <source>
        <strain evidence="3 4">NEAU-G5</strain>
    </source>
</reference>
<dbReference type="Gene3D" id="3.40.190.10">
    <property type="entry name" value="Periplasmic binding protein-like II"/>
    <property type="match status" value="2"/>
</dbReference>
<dbReference type="SUPFAM" id="SSF53850">
    <property type="entry name" value="Periplasmic binding protein-like II"/>
    <property type="match status" value="1"/>
</dbReference>
<comment type="caution">
    <text evidence="3">The sequence shown here is derived from an EMBL/GenBank/DDBJ whole genome shotgun (WGS) entry which is preliminary data.</text>
</comment>
<dbReference type="Proteomes" id="UP000733379">
    <property type="component" value="Unassembled WGS sequence"/>
</dbReference>
<evidence type="ECO:0000313" key="3">
    <source>
        <dbReference type="EMBL" id="MBU3067923.1"/>
    </source>
</evidence>
<evidence type="ECO:0000313" key="4">
    <source>
        <dbReference type="Proteomes" id="UP000733379"/>
    </source>
</evidence>
<evidence type="ECO:0000259" key="2">
    <source>
        <dbReference type="SMART" id="SM00062"/>
    </source>
</evidence>
<dbReference type="PANTHER" id="PTHR35936:SF19">
    <property type="entry name" value="AMINO-ACID-BINDING PROTEIN YXEM-RELATED"/>
    <property type="match status" value="1"/>
</dbReference>
<organism evidence="3 4">
    <name type="scientific">Nocardia albiluteola</name>
    <dbReference type="NCBI Taxonomy" id="2842303"/>
    <lineage>
        <taxon>Bacteria</taxon>
        <taxon>Bacillati</taxon>
        <taxon>Actinomycetota</taxon>
        <taxon>Actinomycetes</taxon>
        <taxon>Mycobacteriales</taxon>
        <taxon>Nocardiaceae</taxon>
        <taxon>Nocardia</taxon>
    </lineage>
</organism>
<protein>
    <submittedName>
        <fullName evidence="3">Transporter substrate-binding domain-containing protein</fullName>
    </submittedName>
</protein>
<keyword evidence="4" id="KW-1185">Reference proteome</keyword>
<accession>A0ABS6BCB3</accession>
<dbReference type="RefSeq" id="WP_215924006.1">
    <property type="nucleotide sequence ID" value="NZ_JAHKNI010000027.1"/>
</dbReference>
<proteinExistence type="predicted"/>